<evidence type="ECO:0000259" key="1">
    <source>
        <dbReference type="Pfam" id="PF24475"/>
    </source>
</evidence>
<dbReference type="Pfam" id="PF24475">
    <property type="entry name" value="RBD_DEAH11"/>
    <property type="match status" value="1"/>
</dbReference>
<sequence length="156" mass="17153">MLGATAALLGADVKGSDIVQEAILEAEVAHKAKDILLKRFCGKSNSNLLGHVSRIRKACLDERIFVEVNVDENLIQLYAASHDMNTATMLVSDVLEYEKKRLRTECMEKCLYHGSGSASPMALFGSGAEIKHLELEKHSLSVDVCNTSKFALLSWE</sequence>
<dbReference type="EMBL" id="JAMSHJ010000003">
    <property type="protein sequence ID" value="KAI5429130.1"/>
    <property type="molecule type" value="Genomic_DNA"/>
</dbReference>
<dbReference type="InterPro" id="IPR056248">
    <property type="entry name" value="RBD_DEAH11/12"/>
</dbReference>
<accession>A0A9D4Y1E4</accession>
<feature type="domain" description="DEAH11/12 RNA-binding" evidence="1">
    <location>
        <begin position="107"/>
        <end position="148"/>
    </location>
</feature>
<dbReference type="Gramene" id="Psat03G0393600-T3">
    <property type="protein sequence ID" value="KAI5429130.1"/>
    <property type="gene ID" value="KIW84_033936"/>
</dbReference>
<gene>
    <name evidence="2" type="ORF">KIW84_033936</name>
</gene>
<comment type="caution">
    <text evidence="2">The sequence shown here is derived from an EMBL/GenBank/DDBJ whole genome shotgun (WGS) entry which is preliminary data.</text>
</comment>
<reference evidence="2 3" key="1">
    <citation type="journal article" date="2022" name="Nat. Genet.">
        <title>Improved pea reference genome and pan-genome highlight genomic features and evolutionary characteristics.</title>
        <authorList>
            <person name="Yang T."/>
            <person name="Liu R."/>
            <person name="Luo Y."/>
            <person name="Hu S."/>
            <person name="Wang D."/>
            <person name="Wang C."/>
            <person name="Pandey M.K."/>
            <person name="Ge S."/>
            <person name="Xu Q."/>
            <person name="Li N."/>
            <person name="Li G."/>
            <person name="Huang Y."/>
            <person name="Saxena R.K."/>
            <person name="Ji Y."/>
            <person name="Li M."/>
            <person name="Yan X."/>
            <person name="He Y."/>
            <person name="Liu Y."/>
            <person name="Wang X."/>
            <person name="Xiang C."/>
            <person name="Varshney R.K."/>
            <person name="Ding H."/>
            <person name="Gao S."/>
            <person name="Zong X."/>
        </authorList>
    </citation>
    <scope>NUCLEOTIDE SEQUENCE [LARGE SCALE GENOMIC DNA]</scope>
    <source>
        <strain evidence="2 3">cv. Zhongwan 6</strain>
    </source>
</reference>
<evidence type="ECO:0000313" key="3">
    <source>
        <dbReference type="Proteomes" id="UP001058974"/>
    </source>
</evidence>
<protein>
    <recommendedName>
        <fullName evidence="1">DEAH11/12 RNA-binding domain-containing protein</fullName>
    </recommendedName>
</protein>
<dbReference type="Proteomes" id="UP001058974">
    <property type="component" value="Chromosome 3"/>
</dbReference>
<dbReference type="AlphaFoldDB" id="A0A9D4Y1E4"/>
<keyword evidence="3" id="KW-1185">Reference proteome</keyword>
<evidence type="ECO:0000313" key="2">
    <source>
        <dbReference type="EMBL" id="KAI5429130.1"/>
    </source>
</evidence>
<organism evidence="2 3">
    <name type="scientific">Pisum sativum</name>
    <name type="common">Garden pea</name>
    <name type="synonym">Lathyrus oleraceus</name>
    <dbReference type="NCBI Taxonomy" id="3888"/>
    <lineage>
        <taxon>Eukaryota</taxon>
        <taxon>Viridiplantae</taxon>
        <taxon>Streptophyta</taxon>
        <taxon>Embryophyta</taxon>
        <taxon>Tracheophyta</taxon>
        <taxon>Spermatophyta</taxon>
        <taxon>Magnoliopsida</taxon>
        <taxon>eudicotyledons</taxon>
        <taxon>Gunneridae</taxon>
        <taxon>Pentapetalae</taxon>
        <taxon>rosids</taxon>
        <taxon>fabids</taxon>
        <taxon>Fabales</taxon>
        <taxon>Fabaceae</taxon>
        <taxon>Papilionoideae</taxon>
        <taxon>50 kb inversion clade</taxon>
        <taxon>NPAAA clade</taxon>
        <taxon>Hologalegina</taxon>
        <taxon>IRL clade</taxon>
        <taxon>Fabeae</taxon>
        <taxon>Lathyrus</taxon>
    </lineage>
</organism>
<proteinExistence type="predicted"/>
<name>A0A9D4Y1E4_PEA</name>